<keyword evidence="2" id="KW-1133">Transmembrane helix</keyword>
<accession>A0A6J4T9Q5</accession>
<dbReference type="AlphaFoldDB" id="A0A6J4T9Q5"/>
<proteinExistence type="predicted"/>
<name>A0A6J4T9Q5_9ACTN</name>
<evidence type="ECO:0000313" key="3">
    <source>
        <dbReference type="EMBL" id="CAA9517111.1"/>
    </source>
</evidence>
<reference evidence="3" key="1">
    <citation type="submission" date="2020-02" db="EMBL/GenBank/DDBJ databases">
        <authorList>
            <person name="Meier V. D."/>
        </authorList>
    </citation>
    <scope>NUCLEOTIDE SEQUENCE</scope>
    <source>
        <strain evidence="3">AVDCRST_MAG30</strain>
    </source>
</reference>
<gene>
    <name evidence="3" type="ORF">AVDCRST_MAG30-2826</name>
</gene>
<evidence type="ECO:0000256" key="1">
    <source>
        <dbReference type="SAM" id="MobiDB-lite"/>
    </source>
</evidence>
<keyword evidence="2" id="KW-0472">Membrane</keyword>
<feature type="transmembrane region" description="Helical" evidence="2">
    <location>
        <begin position="85"/>
        <end position="111"/>
    </location>
</feature>
<feature type="compositionally biased region" description="Basic residues" evidence="1">
    <location>
        <begin position="1"/>
        <end position="14"/>
    </location>
</feature>
<organism evidence="3">
    <name type="scientific">uncultured Solirubrobacteraceae bacterium</name>
    <dbReference type="NCBI Taxonomy" id="1162706"/>
    <lineage>
        <taxon>Bacteria</taxon>
        <taxon>Bacillati</taxon>
        <taxon>Actinomycetota</taxon>
        <taxon>Thermoleophilia</taxon>
        <taxon>Solirubrobacterales</taxon>
        <taxon>Solirubrobacteraceae</taxon>
        <taxon>environmental samples</taxon>
    </lineage>
</organism>
<feature type="transmembrane region" description="Helical" evidence="2">
    <location>
        <begin position="60"/>
        <end position="79"/>
    </location>
</feature>
<dbReference type="EMBL" id="CADCVS010000363">
    <property type="protein sequence ID" value="CAA9517111.1"/>
    <property type="molecule type" value="Genomic_DNA"/>
</dbReference>
<evidence type="ECO:0000256" key="2">
    <source>
        <dbReference type="SAM" id="Phobius"/>
    </source>
</evidence>
<protein>
    <submittedName>
        <fullName evidence="3">Uncharacterized protein</fullName>
    </submittedName>
</protein>
<feature type="region of interest" description="Disordered" evidence="1">
    <location>
        <begin position="1"/>
        <end position="53"/>
    </location>
</feature>
<sequence>MAQTRKKRRSKHRGTAAGTIESRGRTGRKPTETERKGSAGADARSKRAHRLDTPPTWKSAAMRAFFASVLLFVFTRIGFGPSIGITASIALCVLALAIYIPLGYATDLWVYRRRQRSRELKKAA</sequence>
<keyword evidence="2" id="KW-0812">Transmembrane</keyword>